<dbReference type="Proteomes" id="UP000663828">
    <property type="component" value="Unassembled WGS sequence"/>
</dbReference>
<feature type="non-terminal residue" evidence="1">
    <location>
        <position position="111"/>
    </location>
</feature>
<reference evidence="1" key="1">
    <citation type="submission" date="2021-02" db="EMBL/GenBank/DDBJ databases">
        <authorList>
            <person name="Nowell W R."/>
        </authorList>
    </citation>
    <scope>NUCLEOTIDE SEQUENCE</scope>
</reference>
<feature type="non-terminal residue" evidence="1">
    <location>
        <position position="1"/>
    </location>
</feature>
<keyword evidence="2" id="KW-1185">Reference proteome</keyword>
<protein>
    <submittedName>
        <fullName evidence="1">Uncharacterized protein</fullName>
    </submittedName>
</protein>
<accession>A0A816D1T4</accession>
<proteinExistence type="predicted"/>
<sequence length="111" mass="12550">MSNFDNFGSFNNNNAGASSSISLTHTVTESVRKNYKKLKTLVLRLKPGSRQVDLSSLDFKQLDAFVDEMIGDLQNTFTTNINDLRARIKSARPDPSDPDYTTKMQIYQELL</sequence>
<organism evidence="1 2">
    <name type="scientific">Adineta ricciae</name>
    <name type="common">Rotifer</name>
    <dbReference type="NCBI Taxonomy" id="249248"/>
    <lineage>
        <taxon>Eukaryota</taxon>
        <taxon>Metazoa</taxon>
        <taxon>Spiralia</taxon>
        <taxon>Gnathifera</taxon>
        <taxon>Rotifera</taxon>
        <taxon>Eurotatoria</taxon>
        <taxon>Bdelloidea</taxon>
        <taxon>Adinetida</taxon>
        <taxon>Adinetidae</taxon>
        <taxon>Adineta</taxon>
    </lineage>
</organism>
<dbReference type="AlphaFoldDB" id="A0A816D1T4"/>
<dbReference type="EMBL" id="CAJNOR010008098">
    <property type="protein sequence ID" value="CAF1628596.1"/>
    <property type="molecule type" value="Genomic_DNA"/>
</dbReference>
<name>A0A816D1T4_ADIRI</name>
<evidence type="ECO:0000313" key="2">
    <source>
        <dbReference type="Proteomes" id="UP000663828"/>
    </source>
</evidence>
<evidence type="ECO:0000313" key="1">
    <source>
        <dbReference type="EMBL" id="CAF1628596.1"/>
    </source>
</evidence>
<comment type="caution">
    <text evidence="1">The sequence shown here is derived from an EMBL/GenBank/DDBJ whole genome shotgun (WGS) entry which is preliminary data.</text>
</comment>
<gene>
    <name evidence="1" type="ORF">XAT740_LOCUS51255</name>
</gene>